<protein>
    <submittedName>
        <fullName evidence="1">Uncharacterized protein</fullName>
    </submittedName>
</protein>
<dbReference type="EMBL" id="CM041550">
    <property type="protein sequence ID" value="KAI3356536.1"/>
    <property type="molecule type" value="Genomic_DNA"/>
</dbReference>
<accession>A0ACB8VLX6</accession>
<evidence type="ECO:0000313" key="2">
    <source>
        <dbReference type="Proteomes" id="UP000831701"/>
    </source>
</evidence>
<keyword evidence="2" id="KW-1185">Reference proteome</keyword>
<proteinExistence type="predicted"/>
<name>A0ACB8VLX6_9TELE</name>
<dbReference type="Proteomes" id="UP000831701">
    <property type="component" value="Chromosome 20"/>
</dbReference>
<organism evidence="1 2">
    <name type="scientific">Scortum barcoo</name>
    <name type="common">barcoo grunter</name>
    <dbReference type="NCBI Taxonomy" id="214431"/>
    <lineage>
        <taxon>Eukaryota</taxon>
        <taxon>Metazoa</taxon>
        <taxon>Chordata</taxon>
        <taxon>Craniata</taxon>
        <taxon>Vertebrata</taxon>
        <taxon>Euteleostomi</taxon>
        <taxon>Actinopterygii</taxon>
        <taxon>Neopterygii</taxon>
        <taxon>Teleostei</taxon>
        <taxon>Neoteleostei</taxon>
        <taxon>Acanthomorphata</taxon>
        <taxon>Eupercaria</taxon>
        <taxon>Centrarchiformes</taxon>
        <taxon>Terapontoidei</taxon>
        <taxon>Terapontidae</taxon>
        <taxon>Scortum</taxon>
    </lineage>
</organism>
<reference evidence="1" key="1">
    <citation type="submission" date="2022-04" db="EMBL/GenBank/DDBJ databases">
        <title>Jade perch genome.</title>
        <authorList>
            <person name="Chao B."/>
        </authorList>
    </citation>
    <scope>NUCLEOTIDE SEQUENCE</scope>
    <source>
        <strain evidence="1">CB-2022</strain>
    </source>
</reference>
<gene>
    <name evidence="1" type="ORF">L3Q82_017749</name>
</gene>
<evidence type="ECO:0000313" key="1">
    <source>
        <dbReference type="EMBL" id="KAI3356536.1"/>
    </source>
</evidence>
<sequence>MNPSNPFGSPQGGAFQAPSNTLKTGLFPSFGQQSSSNQPQTAGFFQPSAFGQPSGLNQPSPHGSTMFGQTPAFGQSSAQPPSLPTISQTPAFGQPSLGLSSSGFGSSTAPAFGQTGAPNQSSVFGQTPAFGQPSAFGQAPGFVQQAPGFGKPPPAYGQQPSSFGNAQMASGSTAALGQPQPLGFGQSVFGQPASTSVTTGVFGSGQSVTQSRGFGLSKFSFKPANEALFKPIFSASPELANPQTTSMSSSPFGSGGSQTSPSTMSTSSTTTTGFSLLTGAKSGPVGFSFSQPAAAPSISAQNNPLTTGNSSSSSSNPLQFTFSQPAVPSSSSTKATTTQPTTPSSFSFSAPSPQTASLFGGSRFGQSSTFGDTKAKVETSTEEKGSSLEGLGETNVFARSSKGTKRKEDPVAPSTGPQKSTTEDVPAEGDSPRHPSKRPLMRTRGPPGGLFSKAVSSLRRDGSNQVRRETTKETQQQAPMREDTEREDVQVQGDNLRSTPPTAQAQSRDVLEKAEESDSAKTPDPKAETTTPVKRGLRRERSESLGGMSPSDCTDIQCRNVPPGLNKKDIIEKHFGRFGKVRKVFCRPAKNMVLVHFDDHASAAKAKKKGKVLHRHELLLLWHKKKQSPGEKGSRPAAGKEEAEGESQEDTESKAAASPLRRPGLRAPAVSNLVSFSRSSPVKKSSSSSSAKSLQFDTEPQTESSTETQSSERPIPSSLLHLIGQLAETSEDKYRLLEQRDKILRQGRPKRTDLDMSKVFVGTCPDMCPEKERYMRETRKQLSIYEVIPNTEMVDHTIAIKEYSRSSADQEEPLPHELRPLPVLSMTMDYLVTQIMDQGQDNYRDWYDFVWNRTRGIRKDITQQHLCCPHTVSLIEKCTRFHVHCAHHLCEEHISSFDAKINNENMTKCLQSLKEMYQDLATRHIYCRQEAEFRQYSVLLKLNDGDILREVQQFRDEVRNSPEVKFAVHAFAAVNSNNFVRFFKLVKGASYLASCLLHRYFNQVRAKALKTLNMAHTVGPRSTAFPVEDVVRMLMFPDAAEATDFIQQYGLNVSDGLVELSRVAYQEPDLPLSQKKSDVILAKKTMLIGEVVNGGPLPNTLHHTSLCSFDSQNKYRGEGPLAEPTASQFKAIFARAEVKAPPSVELMTQAVPINAPDMPTVFGLPPPVTDETGEPSEPYPSSASPADTQQLFQPIAQPQPAKPPSPLPKSQPLYSNEDVMAVLDCVIDEVVEAAVMEVAHAGASYATAALAESSVQTEAVVSEVLDQMLRDMSSTEIKLEQERVAEEKRKLEEARRKQEHEAFLVHFSNSLCKEITDEVLDETIKETATSEIQQAVNEKADRVAKCTEQVCASLVEETLNADVALLVKDILEAELQRIHKYIKRWHDVVAVRRQLKRQMRGFPAAPCCVDPRFKLKALAPSAPAQPSIADLARGLVNLGNAGTLALSSTRLLKMKQEVIQQMKVHYYYQQLLDEKMWMPLDLPALMTENIPNPPDRIFWKALLLLPSDHESVASLADRILSDWLEVKLGGGKGPESDEQLDGTMQTLCVTNTLQDRGQHTHKVHISVKASRGPLTEDSLSKMEECCELHGTGALITLLPAMPAIEPGHDEQDVPLLSALLQLKQLQQANTWHCSLPLVILVPGPDGGPDGTQKLEEALMLHSLVKEGLISEYTFFFIPETTSDLQGSKQLSQAMRWLLTRAPPPFPLSCQTLVQLVEASLSCEFIPRVYAHRQERAAACCPSQDPAPVIQLYNAVLAHIADKVSSQELSRLSWPPGEFCLPDTRDFVPHLGWNSAQHLAWLREAILSLQLPQWEQLSATDTWSELCSSISHYAAQIPVSACSQPLLMSRLENLLERVRLKGHCTRTPRSRVTMSNWSDRDMCPAYSRIPWDDILMICIDHKLKDWQIPGPPVCEDALTEDGEILVYFPTESLKGFEPPEEWNQAIRQTHREKRQEKEGASAAACATPTSVSLKQRLFDSLVEPLEAPMAPLDITHTPTPQELLAHKVLQSLEEEKAESKRSMELLQRWMDGDPLDNLSTPLFIPSSTLLSMPTTILHAPTAKTRDAPLTQESSDWRTVTDPPISPPSRHLRRRGGPYRTEPVTDLSRWRLTNIEGRQTWRYVDDHDTADREQTMLEAHSLGLDTSKFVSGSPAVHTAVDAALKGMNFYSHLQAEDGHWAGDYGGPLFLLPGLLITCHVAKIPLAEAWKKEMVRYLRSVQLPDGGWGLHIEDKSTVFGTALSYTSLRILGVEPDDPDMVRARNNLHSKGGAVGIPSWGKFWLAILNVYSWEGMNTLLPEMWLFPTWMPAHPSTLWCHCRQVYLPMSYCYAVRLAAEEDSLVLSLRQELYVQDYATINWPAQRNNVAACDMYTPHSTLLIVAYMILNVYEAHHSTTLRGKAVKELYEHIEADDRFTKCISIGPISKTINMLVRWYVDGPSSPVFQEHVSRIPDYLWSVSQLGLDGMKMQGTNGSQLWDSCFAVQAFLEAGAQDNPRLAECLRNAHQFLTITQIPENPPEYQKYYRQMNKGGFPFSTRDCGWIVADCTAEGLKSLMLLQELCPSIGQPVPSERLYDAVNVLLSMRNSDSGFATYETKRGGRLLELLNPSEVFGDIMIDYTYVECTSAVMQALRHFQKAYPEHRAEEISSTLREGLEYCRKVQRPDGSWEGSWGVCFTYGIWFGLEAFACMGHIFKDKGACVEVQKACQFLLDWQMSDGGWGEDFESCEQRRYIQSSTAQIHNTCWALLGLMAVRHPDTRAIERGVQLLIERQLPNGDWPQENIAGVFNKSCAISYTSYRNVFPVWTLGRFSTLYPGSPLAGKVKL</sequence>
<comment type="caution">
    <text evidence="1">The sequence shown here is derived from an EMBL/GenBank/DDBJ whole genome shotgun (WGS) entry which is preliminary data.</text>
</comment>